<keyword evidence="1" id="KW-0175">Coiled coil</keyword>
<feature type="compositionally biased region" description="Low complexity" evidence="2">
    <location>
        <begin position="63"/>
        <end position="76"/>
    </location>
</feature>
<feature type="compositionally biased region" description="Basic and acidic residues" evidence="2">
    <location>
        <begin position="130"/>
        <end position="139"/>
    </location>
</feature>
<proteinExistence type="predicted"/>
<feature type="region of interest" description="Disordered" evidence="2">
    <location>
        <begin position="433"/>
        <end position="455"/>
    </location>
</feature>
<dbReference type="EMBL" id="KV454012">
    <property type="protein sequence ID" value="ODV96629.1"/>
    <property type="molecule type" value="Genomic_DNA"/>
</dbReference>
<sequence length="652" mass="74517">MPNDKPAGLRRRRSTRIEAKTSVNHSVEADDSANESVVQRARRTNSSLSELLKEKKNNKNKKAQANDNNNKNNNNNISGHRKSLNFEEDDGFVFKRASNVQIPVTNEVSSRNSSNNSILKAAQKSKLENIKPVAEELNKPKKKGRPSKIKTNGSEMPIPSNDTIETGNKNKNKRKTVSSKNDEQPTKRVKKTNNRKSLLNEMEEIEAKPGKRGGKNTNKVVIPEDKDKNPFSFGLGTPVKSKTNKKQTTKTKKSKIEPPVSPPISSPNNNNNNSNNNNDKNNSDKNNNNKTPPDYYEQHETSIQMLLPISDSPVIKKNKALREKSNRGRSSLSNRGKRVSSIGNGFVAVPHNDVSAEEFYKHFDQSLPEPYKMRQLLIWCSKRLLNQENANLKQRKSQASAEEVTMFNIAKVIKEELIRDLVDGRMNTSWWNRKTDEEEEGNRNGNNNNDKTDMSNRSVKLLPNMQNVSNLENIKIYENRLKELKKEKEDWLRAYNDIISNVDVNQVDLDKFDTENSKSLKELSFDYKKIVNNDLINGITDKFDKLELNLIKNNSLERKIDKFEQMVNTLNSNSMVLKKIYELENNKVTSLIHDYIKHENTNFVTNLESGNDDGDNSNESKNNNYGNRRKNVVDTYDLLKGIAKVEDENRKE</sequence>
<evidence type="ECO:0008006" key="5">
    <source>
        <dbReference type="Google" id="ProtNLM"/>
    </source>
</evidence>
<feature type="region of interest" description="Disordered" evidence="2">
    <location>
        <begin position="606"/>
        <end position="630"/>
    </location>
</feature>
<feature type="compositionally biased region" description="Low complexity" evidence="2">
    <location>
        <begin position="617"/>
        <end position="626"/>
    </location>
</feature>
<protein>
    <recommendedName>
        <fullName evidence="5">Kinetochore protein mis13</fullName>
    </recommendedName>
</protein>
<dbReference type="InterPro" id="IPR013218">
    <property type="entry name" value="Dsn1/Mis13"/>
</dbReference>
<evidence type="ECO:0000256" key="1">
    <source>
        <dbReference type="SAM" id="Coils"/>
    </source>
</evidence>
<name>A0A1E4TY23_PACTA</name>
<feature type="compositionally biased region" description="Low complexity" evidence="2">
    <location>
        <begin position="266"/>
        <end position="289"/>
    </location>
</feature>
<dbReference type="OrthoDB" id="3364649at2759"/>
<dbReference type="GO" id="GO:0000444">
    <property type="term" value="C:MIS12/MIND type complex"/>
    <property type="evidence" value="ECO:0007669"/>
    <property type="project" value="InterPro"/>
</dbReference>
<accession>A0A1E4TY23</accession>
<dbReference type="GO" id="GO:0007059">
    <property type="term" value="P:chromosome segregation"/>
    <property type="evidence" value="ECO:0007669"/>
    <property type="project" value="InterPro"/>
</dbReference>
<dbReference type="PANTHER" id="PTHR14778">
    <property type="entry name" value="KINETOCHORE-ASSOCIATED PROTEIN DSN1 HOMOLOG"/>
    <property type="match status" value="1"/>
</dbReference>
<reference evidence="4" key="1">
    <citation type="submission" date="2016-05" db="EMBL/GenBank/DDBJ databases">
        <title>Comparative genomics of biotechnologically important yeasts.</title>
        <authorList>
            <consortium name="DOE Joint Genome Institute"/>
            <person name="Riley R."/>
            <person name="Haridas S."/>
            <person name="Wolfe K.H."/>
            <person name="Lopes M.R."/>
            <person name="Hittinger C.T."/>
            <person name="Goker M."/>
            <person name="Salamov A."/>
            <person name="Wisecaver J."/>
            <person name="Long T.M."/>
            <person name="Aerts A.L."/>
            <person name="Barry K."/>
            <person name="Choi C."/>
            <person name="Clum A."/>
            <person name="Coughlan A.Y."/>
            <person name="Deshpande S."/>
            <person name="Douglass A.P."/>
            <person name="Hanson S.J."/>
            <person name="Klenk H.-P."/>
            <person name="Labutti K."/>
            <person name="Lapidus A."/>
            <person name="Lindquist E."/>
            <person name="Lipzen A."/>
            <person name="Meier-Kolthoff J.P."/>
            <person name="Ohm R.A."/>
            <person name="Otillar R.P."/>
            <person name="Pangilinan J."/>
            <person name="Peng Y."/>
            <person name="Rokas A."/>
            <person name="Rosa C.A."/>
            <person name="Scheuner C."/>
            <person name="Sibirny A.A."/>
            <person name="Slot J.C."/>
            <person name="Stielow J.B."/>
            <person name="Sun H."/>
            <person name="Kurtzman C.P."/>
            <person name="Blackwell M."/>
            <person name="Grigoriev I.V."/>
            <person name="Jeffries T.W."/>
        </authorList>
    </citation>
    <scope>NUCLEOTIDE SEQUENCE [LARGE SCALE GENOMIC DNA]</scope>
    <source>
        <strain evidence="4">NRRL Y-2460</strain>
    </source>
</reference>
<evidence type="ECO:0000256" key="2">
    <source>
        <dbReference type="SAM" id="MobiDB-lite"/>
    </source>
</evidence>
<organism evidence="3 4">
    <name type="scientific">Pachysolen tannophilus NRRL Y-2460</name>
    <dbReference type="NCBI Taxonomy" id="669874"/>
    <lineage>
        <taxon>Eukaryota</taxon>
        <taxon>Fungi</taxon>
        <taxon>Dikarya</taxon>
        <taxon>Ascomycota</taxon>
        <taxon>Saccharomycotina</taxon>
        <taxon>Pichiomycetes</taxon>
        <taxon>Pachysolenaceae</taxon>
        <taxon>Pachysolen</taxon>
    </lineage>
</organism>
<feature type="region of interest" description="Disordered" evidence="2">
    <location>
        <begin position="307"/>
        <end position="338"/>
    </location>
</feature>
<evidence type="ECO:0000313" key="4">
    <source>
        <dbReference type="Proteomes" id="UP000094236"/>
    </source>
</evidence>
<evidence type="ECO:0000313" key="3">
    <source>
        <dbReference type="EMBL" id="ODV96629.1"/>
    </source>
</evidence>
<feature type="compositionally biased region" description="Polar residues" evidence="2">
    <location>
        <begin position="160"/>
        <end position="169"/>
    </location>
</feature>
<feature type="coiled-coil region" evidence="1">
    <location>
        <begin position="467"/>
        <end position="501"/>
    </location>
</feature>
<dbReference type="PANTHER" id="PTHR14778:SF2">
    <property type="entry name" value="KINETOCHORE-ASSOCIATED PROTEIN DSN1 HOMOLOG"/>
    <property type="match status" value="1"/>
</dbReference>
<dbReference type="AlphaFoldDB" id="A0A1E4TY23"/>
<dbReference type="STRING" id="669874.A0A1E4TY23"/>
<feature type="region of interest" description="Disordered" evidence="2">
    <location>
        <begin position="130"/>
        <end position="295"/>
    </location>
</feature>
<keyword evidence="4" id="KW-1185">Reference proteome</keyword>
<gene>
    <name evidence="3" type="ORF">PACTADRAFT_48460</name>
</gene>
<dbReference type="Proteomes" id="UP000094236">
    <property type="component" value="Unassembled WGS sequence"/>
</dbReference>
<dbReference type="Pfam" id="PF08202">
    <property type="entry name" value="MIS13"/>
    <property type="match status" value="1"/>
</dbReference>
<feature type="compositionally biased region" description="Basic residues" evidence="2">
    <location>
        <begin position="242"/>
        <end position="253"/>
    </location>
</feature>
<dbReference type="GO" id="GO:0051301">
    <property type="term" value="P:cell division"/>
    <property type="evidence" value="ECO:0007669"/>
    <property type="project" value="InterPro"/>
</dbReference>
<feature type="region of interest" description="Disordered" evidence="2">
    <location>
        <begin position="1"/>
        <end position="83"/>
    </location>
</feature>